<evidence type="ECO:0000313" key="1">
    <source>
        <dbReference type="Proteomes" id="UP000887540"/>
    </source>
</evidence>
<proteinExistence type="predicted"/>
<organism evidence="1 2">
    <name type="scientific">Acrobeloides nanus</name>
    <dbReference type="NCBI Taxonomy" id="290746"/>
    <lineage>
        <taxon>Eukaryota</taxon>
        <taxon>Metazoa</taxon>
        <taxon>Ecdysozoa</taxon>
        <taxon>Nematoda</taxon>
        <taxon>Chromadorea</taxon>
        <taxon>Rhabditida</taxon>
        <taxon>Tylenchina</taxon>
        <taxon>Cephalobomorpha</taxon>
        <taxon>Cephaloboidea</taxon>
        <taxon>Cephalobidae</taxon>
        <taxon>Acrobeloides</taxon>
    </lineage>
</organism>
<evidence type="ECO:0000313" key="2">
    <source>
        <dbReference type="WBParaSite" id="ACRNAN_scaffold266.g12100.t1"/>
    </source>
</evidence>
<dbReference type="WBParaSite" id="ACRNAN_scaffold266.g12100.t1">
    <property type="protein sequence ID" value="ACRNAN_scaffold266.g12100.t1"/>
    <property type="gene ID" value="ACRNAN_scaffold266.g12100"/>
</dbReference>
<dbReference type="AlphaFoldDB" id="A0A914DGH2"/>
<dbReference type="Proteomes" id="UP000887540">
    <property type="component" value="Unplaced"/>
</dbReference>
<accession>A0A914DGH2</accession>
<keyword evidence="1" id="KW-1185">Reference proteome</keyword>
<protein>
    <submittedName>
        <fullName evidence="2">Uncharacterized protein</fullName>
    </submittedName>
</protein>
<reference evidence="2" key="1">
    <citation type="submission" date="2022-11" db="UniProtKB">
        <authorList>
            <consortium name="WormBaseParasite"/>
        </authorList>
    </citation>
    <scope>IDENTIFICATION</scope>
</reference>
<sequence length="71" mass="8104">MEAQILREAIVPYLIQMMETLLFGSLTIAMFTEGYNQQITQLSLMAYANRRPVMHQAWLVASDVVVSIEKV</sequence>
<name>A0A914DGH2_9BILA</name>